<keyword evidence="8 17" id="KW-0418">Kinase</keyword>
<keyword evidence="7" id="KW-0547">Nucleotide-binding</keyword>
<dbReference type="GO" id="GO:0005524">
    <property type="term" value="F:ATP binding"/>
    <property type="evidence" value="ECO:0007669"/>
    <property type="project" value="UniProtKB-KW"/>
</dbReference>
<dbReference type="InterPro" id="IPR003594">
    <property type="entry name" value="HATPase_dom"/>
</dbReference>
<dbReference type="InterPro" id="IPR003661">
    <property type="entry name" value="HisK_dim/P_dom"/>
</dbReference>
<feature type="transmembrane region" description="Helical" evidence="13">
    <location>
        <begin position="12"/>
        <end position="31"/>
    </location>
</feature>
<dbReference type="SUPFAM" id="SSF55874">
    <property type="entry name" value="ATPase domain of HSP90 chaperone/DNA topoisomerase II/histidine kinase"/>
    <property type="match status" value="1"/>
</dbReference>
<evidence type="ECO:0000313" key="18">
    <source>
        <dbReference type="Proteomes" id="UP000076878"/>
    </source>
</evidence>
<evidence type="ECO:0000256" key="12">
    <source>
        <dbReference type="ARBA" id="ARBA00023136"/>
    </source>
</evidence>
<evidence type="ECO:0000256" key="10">
    <source>
        <dbReference type="ARBA" id="ARBA00022989"/>
    </source>
</evidence>
<comment type="catalytic activity">
    <reaction evidence="1">
        <text>ATP + protein L-histidine = ADP + protein N-phospho-L-histidine.</text>
        <dbReference type="EC" id="2.7.13.3"/>
    </reaction>
</comment>
<evidence type="ECO:0000256" key="6">
    <source>
        <dbReference type="ARBA" id="ARBA00022692"/>
    </source>
</evidence>
<dbReference type="PANTHER" id="PTHR45453">
    <property type="entry name" value="PHOSPHATE REGULON SENSOR PROTEIN PHOR"/>
    <property type="match status" value="1"/>
</dbReference>
<dbReference type="PANTHER" id="PTHR45453:SF1">
    <property type="entry name" value="PHOSPHATE REGULON SENSOR PROTEIN PHOR"/>
    <property type="match status" value="1"/>
</dbReference>
<dbReference type="GO" id="GO:0000155">
    <property type="term" value="F:phosphorelay sensor kinase activity"/>
    <property type="evidence" value="ECO:0007669"/>
    <property type="project" value="InterPro"/>
</dbReference>
<evidence type="ECO:0000256" key="8">
    <source>
        <dbReference type="ARBA" id="ARBA00022777"/>
    </source>
</evidence>
<organism evidence="16 18">
    <name type="scientific">Trichococcus ilyis</name>
    <dbReference type="NCBI Taxonomy" id="640938"/>
    <lineage>
        <taxon>Bacteria</taxon>
        <taxon>Bacillati</taxon>
        <taxon>Bacillota</taxon>
        <taxon>Bacilli</taxon>
        <taxon>Lactobacillales</taxon>
        <taxon>Carnobacteriaceae</taxon>
        <taxon>Trichococcus</taxon>
    </lineage>
</organism>
<dbReference type="PROSITE" id="PS50885">
    <property type="entry name" value="HAMP"/>
    <property type="match status" value="1"/>
</dbReference>
<keyword evidence="19" id="KW-1185">Reference proteome</keyword>
<dbReference type="Proteomes" id="UP000199280">
    <property type="component" value="Unassembled WGS sequence"/>
</dbReference>
<dbReference type="PROSITE" id="PS50109">
    <property type="entry name" value="HIS_KIN"/>
    <property type="match status" value="1"/>
</dbReference>
<proteinExistence type="predicted"/>
<dbReference type="EC" id="2.7.13.3" evidence="3"/>
<feature type="domain" description="HAMP" evidence="15">
    <location>
        <begin position="89"/>
        <end position="141"/>
    </location>
</feature>
<dbReference type="EMBL" id="FNYT01000018">
    <property type="protein sequence ID" value="SEJ57513.1"/>
    <property type="molecule type" value="Genomic_DNA"/>
</dbReference>
<dbReference type="Gene3D" id="1.10.287.130">
    <property type="match status" value="1"/>
</dbReference>
<dbReference type="InterPro" id="IPR036097">
    <property type="entry name" value="HisK_dim/P_sf"/>
</dbReference>
<comment type="subcellular location">
    <subcellularLocation>
        <location evidence="2">Membrane</location>
    </subcellularLocation>
</comment>
<evidence type="ECO:0000256" key="4">
    <source>
        <dbReference type="ARBA" id="ARBA00022553"/>
    </source>
</evidence>
<dbReference type="CDD" id="cd00082">
    <property type="entry name" value="HisKA"/>
    <property type="match status" value="1"/>
</dbReference>
<keyword evidence="10 13" id="KW-1133">Transmembrane helix</keyword>
<dbReference type="InterPro" id="IPR036890">
    <property type="entry name" value="HATPase_C_sf"/>
</dbReference>
<dbReference type="SMART" id="SM00388">
    <property type="entry name" value="HisKA"/>
    <property type="match status" value="1"/>
</dbReference>
<dbReference type="RefSeq" id="WP_068621150.1">
    <property type="nucleotide sequence ID" value="NZ_FJNB01000002.1"/>
</dbReference>
<dbReference type="SUPFAM" id="SSF47384">
    <property type="entry name" value="Homodimeric domain of signal transducing histidine kinase"/>
    <property type="match status" value="1"/>
</dbReference>
<feature type="domain" description="Histidine kinase" evidence="14">
    <location>
        <begin position="156"/>
        <end position="373"/>
    </location>
</feature>
<evidence type="ECO:0000256" key="3">
    <source>
        <dbReference type="ARBA" id="ARBA00012438"/>
    </source>
</evidence>
<dbReference type="GO" id="GO:0005886">
    <property type="term" value="C:plasma membrane"/>
    <property type="evidence" value="ECO:0007669"/>
    <property type="project" value="TreeGrafter"/>
</dbReference>
<keyword evidence="12 13" id="KW-0472">Membrane</keyword>
<dbReference type="EMBL" id="FJNB01000002">
    <property type="protein sequence ID" value="CZQ85526.1"/>
    <property type="molecule type" value="Genomic_DNA"/>
</dbReference>
<dbReference type="AlphaFoldDB" id="A0A143YCK4"/>
<dbReference type="InterPro" id="IPR003660">
    <property type="entry name" value="HAMP_dom"/>
</dbReference>
<dbReference type="InterPro" id="IPR005467">
    <property type="entry name" value="His_kinase_dom"/>
</dbReference>
<evidence type="ECO:0000256" key="11">
    <source>
        <dbReference type="ARBA" id="ARBA00023012"/>
    </source>
</evidence>
<dbReference type="PRINTS" id="PR00344">
    <property type="entry name" value="BCTRLSENSOR"/>
</dbReference>
<evidence type="ECO:0000259" key="15">
    <source>
        <dbReference type="PROSITE" id="PS50885"/>
    </source>
</evidence>
<keyword evidence="4" id="KW-0597">Phosphoprotein</keyword>
<dbReference type="Pfam" id="PF00512">
    <property type="entry name" value="HisKA"/>
    <property type="match status" value="1"/>
</dbReference>
<dbReference type="FunFam" id="3.30.565.10:FF:000013">
    <property type="entry name" value="Two-component sensor histidine kinase"/>
    <property type="match status" value="1"/>
</dbReference>
<dbReference type="Gene3D" id="3.30.565.10">
    <property type="entry name" value="Histidine kinase-like ATPase, C-terminal domain"/>
    <property type="match status" value="1"/>
</dbReference>
<evidence type="ECO:0000256" key="7">
    <source>
        <dbReference type="ARBA" id="ARBA00022741"/>
    </source>
</evidence>
<dbReference type="Proteomes" id="UP000076878">
    <property type="component" value="Unassembled WGS sequence"/>
</dbReference>
<dbReference type="CDD" id="cd00075">
    <property type="entry name" value="HATPase"/>
    <property type="match status" value="1"/>
</dbReference>
<keyword evidence="6 13" id="KW-0812">Transmembrane</keyword>
<gene>
    <name evidence="17" type="ORF">SAMN05216375_1185</name>
    <name evidence="16" type="ORF">TR210_467</name>
</gene>
<name>A0A143YCK4_9LACT</name>
<evidence type="ECO:0000256" key="13">
    <source>
        <dbReference type="SAM" id="Phobius"/>
    </source>
</evidence>
<evidence type="ECO:0000256" key="1">
    <source>
        <dbReference type="ARBA" id="ARBA00000085"/>
    </source>
</evidence>
<dbReference type="GO" id="GO:0004721">
    <property type="term" value="F:phosphoprotein phosphatase activity"/>
    <property type="evidence" value="ECO:0007669"/>
    <property type="project" value="TreeGrafter"/>
</dbReference>
<evidence type="ECO:0000313" key="17">
    <source>
        <dbReference type="EMBL" id="SEJ57513.1"/>
    </source>
</evidence>
<evidence type="ECO:0000256" key="9">
    <source>
        <dbReference type="ARBA" id="ARBA00022840"/>
    </source>
</evidence>
<reference evidence="17 19" key="2">
    <citation type="submission" date="2016-10" db="EMBL/GenBank/DDBJ databases">
        <authorList>
            <person name="Varghese N."/>
            <person name="Submissions S."/>
        </authorList>
    </citation>
    <scope>NUCLEOTIDE SEQUENCE [LARGE SCALE GENOMIC DNA]</scope>
    <source>
        <strain evidence="17 19">DSM 22150</strain>
    </source>
</reference>
<dbReference type="GO" id="GO:0016036">
    <property type="term" value="P:cellular response to phosphate starvation"/>
    <property type="evidence" value="ECO:0007669"/>
    <property type="project" value="TreeGrafter"/>
</dbReference>
<feature type="transmembrane region" description="Helical" evidence="13">
    <location>
        <begin position="69"/>
        <end position="87"/>
    </location>
</feature>
<dbReference type="SMART" id="SM00387">
    <property type="entry name" value="HATPase_c"/>
    <property type="match status" value="1"/>
</dbReference>
<dbReference type="STRING" id="640938.TR210_467"/>
<dbReference type="Pfam" id="PF02518">
    <property type="entry name" value="HATPase_c"/>
    <property type="match status" value="1"/>
</dbReference>
<evidence type="ECO:0000256" key="5">
    <source>
        <dbReference type="ARBA" id="ARBA00022679"/>
    </source>
</evidence>
<dbReference type="InterPro" id="IPR050351">
    <property type="entry name" value="BphY/WalK/GraS-like"/>
</dbReference>
<keyword evidence="9" id="KW-0067">ATP-binding</keyword>
<protein>
    <recommendedName>
        <fullName evidence="3">histidine kinase</fullName>
        <ecNumber evidence="3">2.7.13.3</ecNumber>
    </recommendedName>
</protein>
<keyword evidence="11" id="KW-0902">Two-component regulatory system</keyword>
<keyword evidence="5" id="KW-0808">Transferase</keyword>
<evidence type="ECO:0000313" key="16">
    <source>
        <dbReference type="EMBL" id="CZQ85526.1"/>
    </source>
</evidence>
<sequence>MFNKLKKKELSELVFEGALTLAIVYLLYIGMELMFSRLVSAPPSILREIPSLRRFVMVVDAFLTIYDDVFQWIAAVFAAIFTGWRLIRRYKQMQLTHILDELHYIAAGHFDHRIDANNAGSYVDVVDSINTLVESTVQAMEEERKIEQSKDELITNVSHDIRTPLTSIIGYLGLIEDKQFASEEDALRYIHIAYTKALQMKVLVDDLFEYTKVRQPTTPLLLKMINIGNFLEQIVADYELESRKRRMEIEVIMKTEPLMIEMDVDKMARVFNNLISNALKYAHGGTWVRIEAEKVGSEVIVAVKNNGERIPEDALQELFGRFYRVENSRSKETGGTGLGLAIAQSIITLHGGYIYAESDEAETKFVLRLPLKQTPDVKE</sequence>
<accession>A0A143YCK4</accession>
<evidence type="ECO:0000256" key="2">
    <source>
        <dbReference type="ARBA" id="ARBA00004370"/>
    </source>
</evidence>
<dbReference type="InterPro" id="IPR004358">
    <property type="entry name" value="Sig_transdc_His_kin-like_C"/>
</dbReference>
<evidence type="ECO:0000259" key="14">
    <source>
        <dbReference type="PROSITE" id="PS50109"/>
    </source>
</evidence>
<dbReference type="FunFam" id="1.10.287.130:FF:000001">
    <property type="entry name" value="Two-component sensor histidine kinase"/>
    <property type="match status" value="1"/>
</dbReference>
<reference evidence="16 18" key="1">
    <citation type="submission" date="2016-02" db="EMBL/GenBank/DDBJ databases">
        <authorList>
            <person name="Wen L."/>
            <person name="He K."/>
            <person name="Yang H."/>
        </authorList>
    </citation>
    <scope>NUCLEOTIDE SEQUENCE [LARGE SCALE GENOMIC DNA]</scope>
    <source>
        <strain evidence="16">Trichococcus_R210</strain>
    </source>
</reference>
<evidence type="ECO:0000313" key="19">
    <source>
        <dbReference type="Proteomes" id="UP000199280"/>
    </source>
</evidence>